<evidence type="ECO:0000313" key="1">
    <source>
        <dbReference type="EMBL" id="KAK6792307.1"/>
    </source>
</evidence>
<keyword evidence="2" id="KW-1185">Reference proteome</keyword>
<evidence type="ECO:0000313" key="2">
    <source>
        <dbReference type="Proteomes" id="UP001371456"/>
    </source>
</evidence>
<protein>
    <submittedName>
        <fullName evidence="1">Uncharacterized protein</fullName>
    </submittedName>
</protein>
<gene>
    <name evidence="1" type="ORF">RDI58_011388</name>
</gene>
<dbReference type="Proteomes" id="UP001371456">
    <property type="component" value="Unassembled WGS sequence"/>
</dbReference>
<comment type="caution">
    <text evidence="1">The sequence shown here is derived from an EMBL/GenBank/DDBJ whole genome shotgun (WGS) entry which is preliminary data.</text>
</comment>
<reference evidence="1 2" key="1">
    <citation type="submission" date="2024-02" db="EMBL/GenBank/DDBJ databases">
        <title>de novo genome assembly of Solanum bulbocastanum strain 11H21.</title>
        <authorList>
            <person name="Hosaka A.J."/>
        </authorList>
    </citation>
    <scope>NUCLEOTIDE SEQUENCE [LARGE SCALE GENOMIC DNA]</scope>
    <source>
        <tissue evidence="1">Young leaves</tissue>
    </source>
</reference>
<accession>A0AAN8TWS6</accession>
<sequence>MQRIFWHWYVPQI</sequence>
<name>A0AAN8TWS6_SOLBU</name>
<proteinExistence type="predicted"/>
<dbReference type="EMBL" id="JBANQN010000004">
    <property type="protein sequence ID" value="KAK6792307.1"/>
    <property type="molecule type" value="Genomic_DNA"/>
</dbReference>
<organism evidence="1 2">
    <name type="scientific">Solanum bulbocastanum</name>
    <name type="common">Wild potato</name>
    <dbReference type="NCBI Taxonomy" id="147425"/>
    <lineage>
        <taxon>Eukaryota</taxon>
        <taxon>Viridiplantae</taxon>
        <taxon>Streptophyta</taxon>
        <taxon>Embryophyta</taxon>
        <taxon>Tracheophyta</taxon>
        <taxon>Spermatophyta</taxon>
        <taxon>Magnoliopsida</taxon>
        <taxon>eudicotyledons</taxon>
        <taxon>Gunneridae</taxon>
        <taxon>Pentapetalae</taxon>
        <taxon>asterids</taxon>
        <taxon>lamiids</taxon>
        <taxon>Solanales</taxon>
        <taxon>Solanaceae</taxon>
        <taxon>Solanoideae</taxon>
        <taxon>Solaneae</taxon>
        <taxon>Solanum</taxon>
    </lineage>
</organism>